<dbReference type="Proteomes" id="UP000026915">
    <property type="component" value="Chromosome 2"/>
</dbReference>
<dbReference type="AlphaFoldDB" id="A0A061E658"/>
<sequence length="121" mass="13707">MISWHRLAMTSFDSALVLYSWPFVSFDAHTINQFYNTLDIENNEYGQIVNGEVDLDEGLGSISFLGIEWKLHKGVLTSLKAIEEIMRAYVAHVSMDMATFLTLLADPNLNDSDDDDEEDDV</sequence>
<dbReference type="HOGENOM" id="CLU_2042285_0_0_1"/>
<gene>
    <name evidence="1" type="ORF">TCM_008796</name>
</gene>
<dbReference type="EMBL" id="CM001880">
    <property type="protein sequence ID" value="EOX99831.1"/>
    <property type="molecule type" value="Genomic_DNA"/>
</dbReference>
<reference evidence="1 2" key="1">
    <citation type="journal article" date="2013" name="Genome Biol.">
        <title>The genome sequence of the most widely cultivated cacao type and its use to identify candidate genes regulating pod color.</title>
        <authorList>
            <person name="Motamayor J.C."/>
            <person name="Mockaitis K."/>
            <person name="Schmutz J."/>
            <person name="Haiminen N."/>
            <person name="Iii D.L."/>
            <person name="Cornejo O."/>
            <person name="Findley S.D."/>
            <person name="Zheng P."/>
            <person name="Utro F."/>
            <person name="Royaert S."/>
            <person name="Saski C."/>
            <person name="Jenkins J."/>
            <person name="Podicheti R."/>
            <person name="Zhao M."/>
            <person name="Scheffler B.E."/>
            <person name="Stack J.C."/>
            <person name="Feltus F.A."/>
            <person name="Mustiga G.M."/>
            <person name="Amores F."/>
            <person name="Phillips W."/>
            <person name="Marelli J.P."/>
            <person name="May G.D."/>
            <person name="Shapiro H."/>
            <person name="Ma J."/>
            <person name="Bustamante C.D."/>
            <person name="Schnell R.J."/>
            <person name="Main D."/>
            <person name="Gilbert D."/>
            <person name="Parida L."/>
            <person name="Kuhn D.N."/>
        </authorList>
    </citation>
    <scope>NUCLEOTIDE SEQUENCE [LARGE SCALE GENOMIC DNA]</scope>
    <source>
        <strain evidence="2">cv. Matina 1-6</strain>
    </source>
</reference>
<dbReference type="InParanoid" id="A0A061E658"/>
<organism evidence="1 2">
    <name type="scientific">Theobroma cacao</name>
    <name type="common">Cacao</name>
    <name type="synonym">Cocoa</name>
    <dbReference type="NCBI Taxonomy" id="3641"/>
    <lineage>
        <taxon>Eukaryota</taxon>
        <taxon>Viridiplantae</taxon>
        <taxon>Streptophyta</taxon>
        <taxon>Embryophyta</taxon>
        <taxon>Tracheophyta</taxon>
        <taxon>Spermatophyta</taxon>
        <taxon>Magnoliopsida</taxon>
        <taxon>eudicotyledons</taxon>
        <taxon>Gunneridae</taxon>
        <taxon>Pentapetalae</taxon>
        <taxon>rosids</taxon>
        <taxon>malvids</taxon>
        <taxon>Malvales</taxon>
        <taxon>Malvaceae</taxon>
        <taxon>Byttnerioideae</taxon>
        <taxon>Theobroma</taxon>
    </lineage>
</organism>
<proteinExistence type="predicted"/>
<evidence type="ECO:0000313" key="1">
    <source>
        <dbReference type="EMBL" id="EOX99831.1"/>
    </source>
</evidence>
<keyword evidence="2" id="KW-1185">Reference proteome</keyword>
<evidence type="ECO:0000313" key="2">
    <source>
        <dbReference type="Proteomes" id="UP000026915"/>
    </source>
</evidence>
<protein>
    <submittedName>
        <fullName evidence="1">Uncharacterized protein</fullName>
    </submittedName>
</protein>
<dbReference type="Gramene" id="EOX99831">
    <property type="protein sequence ID" value="EOX99831"/>
    <property type="gene ID" value="TCM_008796"/>
</dbReference>
<accession>A0A061E658</accession>
<name>A0A061E658_THECC</name>